<evidence type="ECO:0000313" key="5">
    <source>
        <dbReference type="Proteomes" id="UP000596145"/>
    </source>
</evidence>
<dbReference type="EMBL" id="CP066007">
    <property type="protein sequence ID" value="QQB47201.1"/>
    <property type="molecule type" value="Genomic_DNA"/>
</dbReference>
<evidence type="ECO:0008006" key="6">
    <source>
        <dbReference type="Google" id="ProtNLM"/>
    </source>
</evidence>
<dbReference type="Proteomes" id="UP000617681">
    <property type="component" value="Chromosome"/>
</dbReference>
<dbReference type="RefSeq" id="WP_005393640.1">
    <property type="nucleotide sequence ID" value="NZ_CP066007.1"/>
</dbReference>
<accession>A0A7T4EH04</accession>
<gene>
    <name evidence="3" type="ORF">I6I10_04645</name>
    <name evidence="4" type="ORF">I6J21_10925</name>
</gene>
<dbReference type="AlphaFoldDB" id="A0A7T4EH04"/>
<feature type="chain" id="PRO_5034164854" description="Secreted protein" evidence="2">
    <location>
        <begin position="29"/>
        <end position="129"/>
    </location>
</feature>
<keyword evidence="1" id="KW-1133">Transmembrane helix</keyword>
<name>A0A7T4EH04_9CORY</name>
<reference evidence="3 5" key="1">
    <citation type="submission" date="2020-12" db="EMBL/GenBank/DDBJ databases">
        <title>FDA dAtabase for Regulatory Grade micrObial Sequences (FDA-ARGOS): Supporting development and validation of Infectious Disease Dx tests.</title>
        <authorList>
            <person name="Sproer C."/>
            <person name="Gronow S."/>
            <person name="Severitt S."/>
            <person name="Schroder I."/>
            <person name="Tallon L."/>
            <person name="Sadzewicz L."/>
            <person name="Zhao X."/>
            <person name="Boylan J."/>
            <person name="Ott S."/>
            <person name="Bowen H."/>
            <person name="Vavikolanu K."/>
            <person name="Mehta A."/>
            <person name="Aluvathingal J."/>
            <person name="Nadendla S."/>
            <person name="Lowell S."/>
            <person name="Myers T."/>
            <person name="Yan Y."/>
            <person name="Sichtig H."/>
        </authorList>
    </citation>
    <scope>NUCLEOTIDE SEQUENCE [LARGE SCALE GENOMIC DNA]</scope>
    <source>
        <strain evidence="3 5">FDAARGOS_1053</strain>
        <strain evidence="4">FDAARGOS_1191</strain>
    </source>
</reference>
<feature type="transmembrane region" description="Helical" evidence="1">
    <location>
        <begin position="105"/>
        <end position="127"/>
    </location>
</feature>
<sequence>MKLRAIASATVLSVALAGGSVVAPTAGAETPSWGEQAGQTSSAFLTCGSVLKAVAEKGGRSDEWIEANWDSIKEDMGSKGSSAPGDFSTLCFESGLASDDPELAAASWSLLIFLILLGVGAVSTVVAPR</sequence>
<evidence type="ECO:0000256" key="2">
    <source>
        <dbReference type="SAM" id="SignalP"/>
    </source>
</evidence>
<dbReference type="GeneID" id="92760983"/>
<evidence type="ECO:0000313" key="4">
    <source>
        <dbReference type="EMBL" id="QRP70260.1"/>
    </source>
</evidence>
<keyword evidence="1" id="KW-0812">Transmembrane</keyword>
<proteinExistence type="predicted"/>
<dbReference type="Proteomes" id="UP000596145">
    <property type="component" value="Chromosome"/>
</dbReference>
<evidence type="ECO:0000313" key="3">
    <source>
        <dbReference type="EMBL" id="QQB47201.1"/>
    </source>
</evidence>
<organism evidence="3 5">
    <name type="scientific">Corynebacterium glucuronolyticum</name>
    <dbReference type="NCBI Taxonomy" id="39791"/>
    <lineage>
        <taxon>Bacteria</taxon>
        <taxon>Bacillati</taxon>
        <taxon>Actinomycetota</taxon>
        <taxon>Actinomycetes</taxon>
        <taxon>Mycobacteriales</taxon>
        <taxon>Corynebacteriaceae</taxon>
        <taxon>Corynebacterium</taxon>
    </lineage>
</organism>
<evidence type="ECO:0000256" key="1">
    <source>
        <dbReference type="SAM" id="Phobius"/>
    </source>
</evidence>
<dbReference type="EMBL" id="CP069534">
    <property type="protein sequence ID" value="QRP70260.1"/>
    <property type="molecule type" value="Genomic_DNA"/>
</dbReference>
<keyword evidence="1" id="KW-0472">Membrane</keyword>
<feature type="signal peptide" evidence="2">
    <location>
        <begin position="1"/>
        <end position="28"/>
    </location>
</feature>
<keyword evidence="2" id="KW-0732">Signal</keyword>
<protein>
    <recommendedName>
        <fullName evidence="6">Secreted protein</fullName>
    </recommendedName>
</protein>